<dbReference type="EMBL" id="FNXT01001281">
    <property type="protein sequence ID" value="SZX77364.1"/>
    <property type="molecule type" value="Genomic_DNA"/>
</dbReference>
<sequence>MLRAAALRASNQGQEASALLLAQTRHYFSPISVEFSEDVAGGSKGSKTAPNIVGEWQSAKESTEQTMKLMQMYKDLGDFEGQPYLKFHNPRTFEDMDKPIPNFKKFGLKSGEVPKFFDTVLAKRAGEAVSLKGMWWDARRDAAMEGIKEKEFKPFAKLPVPQWQLGKPVELAAVTSVADSYLKALEPARKLRTPALPAQVSDQLAQLGRSMGSDGADLKAMLEKAVSERSYVESHGKPLPGFTYMSAAEAASKIAERRKQVHGRWLKLWAKRILASPEQALVPLKERDALLASRHEDVSDKYNSLLDLVSRGATPYGERLAGVAAMDSFFLRRGRDEVKAMFPVSEQEAEAVGLASKLEDKGWALEQLLGPTLSPEGSSNRLKSEEARATTEHLYTPDRYMYAEGMKLAKKYEQEEAELAAKLKELTGSADGVLAAQRSPATPLQRMASHAQEVAGQVASLKQARKEAAGHAYLEYVLDAQLRFAADPSNSRFEELELPELIKERFEIEMAELDAEEAKLVEAEEEEAWLLTLQQQSRHIAQHIEFDLPQAAYAHMDPLLYKKLDWELTHGLDLLHHEAFQAADCEQGEYVKDQMGLENLSHHFLPLLRYRRQKYRAKMGYYPPELTALPVKAKLVP</sequence>
<keyword evidence="3" id="KW-1185">Reference proteome</keyword>
<reference evidence="2 3" key="1">
    <citation type="submission" date="2016-10" db="EMBL/GenBank/DDBJ databases">
        <authorList>
            <person name="Cai Z."/>
        </authorList>
    </citation>
    <scope>NUCLEOTIDE SEQUENCE [LARGE SCALE GENOMIC DNA]</scope>
</reference>
<protein>
    <submittedName>
        <fullName evidence="2">Uncharacterized protein</fullName>
    </submittedName>
</protein>
<evidence type="ECO:0000313" key="2">
    <source>
        <dbReference type="EMBL" id="SZX77364.1"/>
    </source>
</evidence>
<accession>A0A383WJR4</accession>
<gene>
    <name evidence="2" type="ORF">BQ4739_LOCUS17721</name>
    <name evidence="1" type="ORF">BQ4739_LOCUS9114</name>
</gene>
<dbReference type="AlphaFoldDB" id="A0A383WJR4"/>
<proteinExistence type="predicted"/>
<dbReference type="EMBL" id="FNXT01000881">
    <property type="protein sequence ID" value="SZX68796.1"/>
    <property type="molecule type" value="Genomic_DNA"/>
</dbReference>
<dbReference type="Proteomes" id="UP000256970">
    <property type="component" value="Unassembled WGS sequence"/>
</dbReference>
<evidence type="ECO:0000313" key="1">
    <source>
        <dbReference type="EMBL" id="SZX68796.1"/>
    </source>
</evidence>
<evidence type="ECO:0000313" key="3">
    <source>
        <dbReference type="Proteomes" id="UP000256970"/>
    </source>
</evidence>
<name>A0A383WJR4_TETOB</name>
<dbReference type="STRING" id="3088.A0A383WJR4"/>
<organism evidence="2 3">
    <name type="scientific">Tetradesmus obliquus</name>
    <name type="common">Green alga</name>
    <name type="synonym">Acutodesmus obliquus</name>
    <dbReference type="NCBI Taxonomy" id="3088"/>
    <lineage>
        <taxon>Eukaryota</taxon>
        <taxon>Viridiplantae</taxon>
        <taxon>Chlorophyta</taxon>
        <taxon>core chlorophytes</taxon>
        <taxon>Chlorophyceae</taxon>
        <taxon>CS clade</taxon>
        <taxon>Sphaeropleales</taxon>
        <taxon>Scenedesmaceae</taxon>
        <taxon>Tetradesmus</taxon>
    </lineage>
</organism>